<reference evidence="3" key="1">
    <citation type="submission" date="2022-06" db="EMBL/GenBank/DDBJ databases">
        <title>New Polynucleobacter species.</title>
        <authorList>
            <person name="Hahn M.W."/>
        </authorList>
    </citation>
    <scope>NUCLEOTIDE SEQUENCE</scope>
    <source>
        <strain evidence="3">UK-FUSCHL-C3</strain>
    </source>
</reference>
<feature type="compositionally biased region" description="Polar residues" evidence="1">
    <location>
        <begin position="24"/>
        <end position="36"/>
    </location>
</feature>
<evidence type="ECO:0000256" key="1">
    <source>
        <dbReference type="SAM" id="MobiDB-lite"/>
    </source>
</evidence>
<dbReference type="EMBL" id="CP099959">
    <property type="protein sequence ID" value="XCC57124.1"/>
    <property type="molecule type" value="Genomic_DNA"/>
</dbReference>
<proteinExistence type="predicted"/>
<protein>
    <submittedName>
        <fullName evidence="3">DUF3106 domain-containing protein</fullName>
    </submittedName>
</protein>
<accession>A0AAU8A0E1</accession>
<feature type="chain" id="PRO_5043840429" evidence="2">
    <location>
        <begin position="24"/>
        <end position="182"/>
    </location>
</feature>
<feature type="region of interest" description="Disordered" evidence="1">
    <location>
        <begin position="85"/>
        <end position="109"/>
    </location>
</feature>
<organism evidence="3">
    <name type="scientific">Polynucleobacter sp. UK-FUSCHL-C3</name>
    <dbReference type="NCBI Taxonomy" id="2955208"/>
    <lineage>
        <taxon>Bacteria</taxon>
        <taxon>Pseudomonadati</taxon>
        <taxon>Pseudomonadota</taxon>
        <taxon>Betaproteobacteria</taxon>
        <taxon>Burkholderiales</taxon>
        <taxon>Burkholderiaceae</taxon>
        <taxon>Polynucleobacter</taxon>
    </lineage>
</organism>
<gene>
    <name evidence="3" type="ORF">NKE59_06395</name>
</gene>
<evidence type="ECO:0000256" key="2">
    <source>
        <dbReference type="SAM" id="SignalP"/>
    </source>
</evidence>
<name>A0AAU8A0E1_9BURK</name>
<feature type="signal peptide" evidence="2">
    <location>
        <begin position="1"/>
        <end position="23"/>
    </location>
</feature>
<dbReference type="PROSITE" id="PS51257">
    <property type="entry name" value="PROKAR_LIPOPROTEIN"/>
    <property type="match status" value="1"/>
</dbReference>
<sequence length="182" mass="20506">MKRAALSAYVLTLSCLILPTATAAQEPSVNQKTQESSSRKKGTKLDWPNLSPLQQTVLASLESDWNTFNQNSKVKWLKVADRYPSMSSADQERLQGRMSEWSKLPQKDRRMARDNYLSSLQFPPEQKKAAWEAYQQLSEEEKQKLAQQERAQKKTGAVSSPAIQPRPVLNNTSAPSSNPTIK</sequence>
<dbReference type="Pfam" id="PF11304">
    <property type="entry name" value="DUF3106"/>
    <property type="match status" value="1"/>
</dbReference>
<dbReference type="AlphaFoldDB" id="A0AAU8A0E1"/>
<dbReference type="InterPro" id="IPR021455">
    <property type="entry name" value="DUF3106"/>
</dbReference>
<feature type="region of interest" description="Disordered" evidence="1">
    <location>
        <begin position="24"/>
        <end position="48"/>
    </location>
</feature>
<evidence type="ECO:0000313" key="3">
    <source>
        <dbReference type="EMBL" id="XCC57124.1"/>
    </source>
</evidence>
<keyword evidence="2" id="KW-0732">Signal</keyword>
<feature type="compositionally biased region" description="Polar residues" evidence="1">
    <location>
        <begin position="169"/>
        <end position="182"/>
    </location>
</feature>
<feature type="region of interest" description="Disordered" evidence="1">
    <location>
        <begin position="139"/>
        <end position="182"/>
    </location>
</feature>
<dbReference type="RefSeq" id="WP_353438154.1">
    <property type="nucleotide sequence ID" value="NZ_CP099959.1"/>
</dbReference>